<comment type="similarity">
    <text evidence="3">Belongs to the Cu-Zn superoxide dismutase family.</text>
</comment>
<dbReference type="AlphaFoldDB" id="A0A6A6WFZ4"/>
<reference evidence="10" key="1">
    <citation type="journal article" date="2020" name="Stud. Mycol.">
        <title>101 Dothideomycetes genomes: a test case for predicting lifestyles and emergence of pathogens.</title>
        <authorList>
            <person name="Haridas S."/>
            <person name="Albert R."/>
            <person name="Binder M."/>
            <person name="Bloem J."/>
            <person name="Labutti K."/>
            <person name="Salamov A."/>
            <person name="Andreopoulos B."/>
            <person name="Baker S."/>
            <person name="Barry K."/>
            <person name="Bills G."/>
            <person name="Bluhm B."/>
            <person name="Cannon C."/>
            <person name="Castanera R."/>
            <person name="Culley D."/>
            <person name="Daum C."/>
            <person name="Ezra D."/>
            <person name="Gonzalez J."/>
            <person name="Henrissat B."/>
            <person name="Kuo A."/>
            <person name="Liang C."/>
            <person name="Lipzen A."/>
            <person name="Lutzoni F."/>
            <person name="Magnuson J."/>
            <person name="Mondo S."/>
            <person name="Nolan M."/>
            <person name="Ohm R."/>
            <person name="Pangilinan J."/>
            <person name="Park H.-J."/>
            <person name="Ramirez L."/>
            <person name="Alfaro M."/>
            <person name="Sun H."/>
            <person name="Tritt A."/>
            <person name="Yoshinaga Y."/>
            <person name="Zwiers L.-H."/>
            <person name="Turgeon B."/>
            <person name="Goodwin S."/>
            <person name="Spatafora J."/>
            <person name="Crous P."/>
            <person name="Grigoriev I."/>
        </authorList>
    </citation>
    <scope>NUCLEOTIDE SEQUENCE</scope>
    <source>
        <strain evidence="10">CBS 121739</strain>
    </source>
</reference>
<feature type="chain" id="PRO_5025610505" description="superoxide dismutase" evidence="9">
    <location>
        <begin position="18"/>
        <end position="261"/>
    </location>
</feature>
<evidence type="ECO:0000256" key="7">
    <source>
        <dbReference type="ARBA" id="ARBA00049204"/>
    </source>
</evidence>
<dbReference type="OrthoDB" id="159229at2759"/>
<comment type="catalytic activity">
    <reaction evidence="7">
        <text>2 superoxide + 2 H(+) = H2O2 + O2</text>
        <dbReference type="Rhea" id="RHEA:20696"/>
        <dbReference type="ChEBI" id="CHEBI:15378"/>
        <dbReference type="ChEBI" id="CHEBI:15379"/>
        <dbReference type="ChEBI" id="CHEBI:16240"/>
        <dbReference type="ChEBI" id="CHEBI:18421"/>
        <dbReference type="EC" id="1.15.1.1"/>
    </reaction>
</comment>
<evidence type="ECO:0000256" key="9">
    <source>
        <dbReference type="SAM" id="SignalP"/>
    </source>
</evidence>
<dbReference type="FunFam" id="2.60.40.200:FF:000007">
    <property type="entry name" value="Cell surface Cu-only superoxide dismutase 5"/>
    <property type="match status" value="1"/>
</dbReference>
<dbReference type="GO" id="GO:0005576">
    <property type="term" value="C:extracellular region"/>
    <property type="evidence" value="ECO:0007669"/>
    <property type="project" value="UniProtKB-SubCell"/>
</dbReference>
<dbReference type="PANTHER" id="PTHR20910">
    <property type="entry name" value="AGAP001623-PA"/>
    <property type="match status" value="1"/>
</dbReference>
<evidence type="ECO:0000256" key="8">
    <source>
        <dbReference type="SAM" id="MobiDB-lite"/>
    </source>
</evidence>
<dbReference type="EC" id="1.15.1.1" evidence="4"/>
<evidence type="ECO:0000313" key="10">
    <source>
        <dbReference type="EMBL" id="KAF2761752.1"/>
    </source>
</evidence>
<keyword evidence="5" id="KW-0964">Secreted</keyword>
<protein>
    <recommendedName>
        <fullName evidence="4">superoxide dismutase</fullName>
        <ecNumber evidence="4">1.15.1.1</ecNumber>
    </recommendedName>
</protein>
<proteinExistence type="inferred from homology"/>
<evidence type="ECO:0000256" key="5">
    <source>
        <dbReference type="ARBA" id="ARBA00022525"/>
    </source>
</evidence>
<name>A0A6A6WFZ4_9PEZI</name>
<keyword evidence="6" id="KW-0049">Antioxidant</keyword>
<evidence type="ECO:0000256" key="4">
    <source>
        <dbReference type="ARBA" id="ARBA00012682"/>
    </source>
</evidence>
<comment type="subcellular location">
    <subcellularLocation>
        <location evidence="1">Cell envelope</location>
    </subcellularLocation>
    <subcellularLocation>
        <location evidence="2">Secreted</location>
    </subcellularLocation>
</comment>
<feature type="region of interest" description="Disordered" evidence="8">
    <location>
        <begin position="191"/>
        <end position="239"/>
    </location>
</feature>
<dbReference type="InterPro" id="IPR036423">
    <property type="entry name" value="SOD-like_Cu/Zn_dom_sf"/>
</dbReference>
<dbReference type="Gene3D" id="2.60.40.200">
    <property type="entry name" value="Superoxide dismutase, copper/zinc binding domain"/>
    <property type="match status" value="1"/>
</dbReference>
<evidence type="ECO:0000256" key="2">
    <source>
        <dbReference type="ARBA" id="ARBA00004613"/>
    </source>
</evidence>
<dbReference type="RefSeq" id="XP_033604203.1">
    <property type="nucleotide sequence ID" value="XM_033745180.1"/>
</dbReference>
<dbReference type="GO" id="GO:0004784">
    <property type="term" value="F:superoxide dismutase activity"/>
    <property type="evidence" value="ECO:0007669"/>
    <property type="project" value="UniProtKB-EC"/>
</dbReference>
<evidence type="ECO:0000256" key="1">
    <source>
        <dbReference type="ARBA" id="ARBA00004196"/>
    </source>
</evidence>
<dbReference type="Proteomes" id="UP000799437">
    <property type="component" value="Unassembled WGS sequence"/>
</dbReference>
<sequence>MRSYALISALLTTSVAAQTTGKLGDAAIISDNPVGAHYVATFPISEKNTVRGTVKAESNPDGKGVHFEVSVSGLPEAGGPWGYHLHAMPVPEDGNCTKTLAHLDPYERGNTPAAPKCDKEKPETCEVGDLSGKHGAMSGTSFTASYDDQYASLKEGIGAFFGNRSIVIHYSNSTRITCANFTMLTAGTPASPVGTGSPSPSGGFSSVVGPNGTAPPTGAPTYNPPATPTGSEPSPSQGAGSVIKTSFGFGALLAGVVAFVL</sequence>
<dbReference type="InterPro" id="IPR053257">
    <property type="entry name" value="Cu-only_SOD"/>
</dbReference>
<keyword evidence="9" id="KW-0732">Signal</keyword>
<dbReference type="GeneID" id="54486234"/>
<evidence type="ECO:0000256" key="3">
    <source>
        <dbReference type="ARBA" id="ARBA00010457"/>
    </source>
</evidence>
<dbReference type="GO" id="GO:0046872">
    <property type="term" value="F:metal ion binding"/>
    <property type="evidence" value="ECO:0007669"/>
    <property type="project" value="InterPro"/>
</dbReference>
<accession>A0A6A6WFZ4</accession>
<dbReference type="EMBL" id="ML996566">
    <property type="protein sequence ID" value="KAF2761752.1"/>
    <property type="molecule type" value="Genomic_DNA"/>
</dbReference>
<organism evidence="10 11">
    <name type="scientific">Pseudovirgaria hyperparasitica</name>
    <dbReference type="NCBI Taxonomy" id="470096"/>
    <lineage>
        <taxon>Eukaryota</taxon>
        <taxon>Fungi</taxon>
        <taxon>Dikarya</taxon>
        <taxon>Ascomycota</taxon>
        <taxon>Pezizomycotina</taxon>
        <taxon>Dothideomycetes</taxon>
        <taxon>Dothideomycetes incertae sedis</taxon>
        <taxon>Acrospermales</taxon>
        <taxon>Acrospermaceae</taxon>
        <taxon>Pseudovirgaria</taxon>
    </lineage>
</organism>
<feature type="signal peptide" evidence="9">
    <location>
        <begin position="1"/>
        <end position="17"/>
    </location>
</feature>
<evidence type="ECO:0000256" key="6">
    <source>
        <dbReference type="ARBA" id="ARBA00022862"/>
    </source>
</evidence>
<dbReference type="SUPFAM" id="SSF49329">
    <property type="entry name" value="Cu,Zn superoxide dismutase-like"/>
    <property type="match status" value="1"/>
</dbReference>
<gene>
    <name evidence="10" type="ORF">EJ05DRAFT_482591</name>
</gene>
<feature type="compositionally biased region" description="Low complexity" evidence="8">
    <location>
        <begin position="191"/>
        <end position="221"/>
    </location>
</feature>
<evidence type="ECO:0000313" key="11">
    <source>
        <dbReference type="Proteomes" id="UP000799437"/>
    </source>
</evidence>
<keyword evidence="11" id="KW-1185">Reference proteome</keyword>
<dbReference type="PANTHER" id="PTHR20910:SF1">
    <property type="entry name" value="SUPEROXIDE DISMUTASE COPPER_ZINC BINDING DOMAIN-CONTAINING PROTEIN"/>
    <property type="match status" value="1"/>
</dbReference>